<reference evidence="3 4" key="1">
    <citation type="journal article" date="2014" name="Genome Biol. Evol.">
        <title>The secreted proteins of Achlya hypogyna and Thraustotheca clavata identify the ancestral oomycete secretome and reveal gene acquisitions by horizontal gene transfer.</title>
        <authorList>
            <person name="Misner I."/>
            <person name="Blouin N."/>
            <person name="Leonard G."/>
            <person name="Richards T.A."/>
            <person name="Lane C.E."/>
        </authorList>
    </citation>
    <scope>NUCLEOTIDE SEQUENCE [LARGE SCALE GENOMIC DNA]</scope>
    <source>
        <strain evidence="3 4">ATCC 48635</strain>
    </source>
</reference>
<organism evidence="3 4">
    <name type="scientific">Achlya hypogyna</name>
    <name type="common">Oomycete</name>
    <name type="synonym">Protoachlya hypogyna</name>
    <dbReference type="NCBI Taxonomy" id="1202772"/>
    <lineage>
        <taxon>Eukaryota</taxon>
        <taxon>Sar</taxon>
        <taxon>Stramenopiles</taxon>
        <taxon>Oomycota</taxon>
        <taxon>Saprolegniomycetes</taxon>
        <taxon>Saprolegniales</taxon>
        <taxon>Achlyaceae</taxon>
        <taxon>Achlya</taxon>
    </lineage>
</organism>
<gene>
    <name evidence="3" type="ORF">ACHHYP_02003</name>
</gene>
<evidence type="ECO:0000256" key="1">
    <source>
        <dbReference type="SAM" id="Coils"/>
    </source>
</evidence>
<accession>A0A1V9Z7I7</accession>
<keyword evidence="4" id="KW-1185">Reference proteome</keyword>
<feature type="chain" id="PRO_5012393316" evidence="2">
    <location>
        <begin position="26"/>
        <end position="428"/>
    </location>
</feature>
<proteinExistence type="predicted"/>
<protein>
    <submittedName>
        <fullName evidence="3">Uncharacterized protein</fullName>
    </submittedName>
</protein>
<sequence length="428" mass="47913">MASRWNTSGRHNVILVLAGMASTSSFLDELIKAEDAEHATDGGAKKRKYVNHQKLELDYLRKKVEEMEKQMEILGSMQTAQVMGGTQWKDMAKEQQLQMQLAVMENARLKAALQDELRFAETLAGIVQKRPKVLELPTTKDSTWREFKLVADAAERATAFTAIADREYNKVLNLYLARQIQETHTVKSTTVKYLDDGVAPGIVIESFNRLAFNLVPFRMLGHAIWSFLNADHVNDVAGSDSFEKLATLDETMVYMKSRWQISAGHVAESRLVIKRFVEETREIVVWRNIIEDALLPLDPLAITFNGSGWAIVEQTNDGGSTLQFFTEISTPLTQTPPLLASPSPDELQLDVAAPAAPMPASMLAVPRLDTEVETGYQVGAFTDSILSAYRNAYRRFEAASMRLLSNMQHEDLLLSSLDQIVELVDFQA</sequence>
<keyword evidence="2" id="KW-0732">Signal</keyword>
<evidence type="ECO:0000256" key="2">
    <source>
        <dbReference type="SAM" id="SignalP"/>
    </source>
</evidence>
<keyword evidence="1" id="KW-0175">Coiled coil</keyword>
<feature type="coiled-coil region" evidence="1">
    <location>
        <begin position="50"/>
        <end position="77"/>
    </location>
</feature>
<evidence type="ECO:0000313" key="4">
    <source>
        <dbReference type="Proteomes" id="UP000243579"/>
    </source>
</evidence>
<dbReference type="EMBL" id="JNBR01000385">
    <property type="protein sequence ID" value="OQR93965.1"/>
    <property type="molecule type" value="Genomic_DNA"/>
</dbReference>
<evidence type="ECO:0000313" key="3">
    <source>
        <dbReference type="EMBL" id="OQR93965.1"/>
    </source>
</evidence>
<dbReference type="AlphaFoldDB" id="A0A1V9Z7I7"/>
<dbReference type="Proteomes" id="UP000243579">
    <property type="component" value="Unassembled WGS sequence"/>
</dbReference>
<dbReference type="OrthoDB" id="75028at2759"/>
<feature type="signal peptide" evidence="2">
    <location>
        <begin position="1"/>
        <end position="25"/>
    </location>
</feature>
<comment type="caution">
    <text evidence="3">The sequence shown here is derived from an EMBL/GenBank/DDBJ whole genome shotgun (WGS) entry which is preliminary data.</text>
</comment>
<name>A0A1V9Z7I7_ACHHY</name>